<proteinExistence type="predicted"/>
<keyword evidence="2" id="KW-1185">Reference proteome</keyword>
<protein>
    <submittedName>
        <fullName evidence="1">Uncharacterized protein</fullName>
    </submittedName>
</protein>
<comment type="caution">
    <text evidence="1">The sequence shown here is derived from an EMBL/GenBank/DDBJ whole genome shotgun (WGS) entry which is preliminary data.</text>
</comment>
<name>A0ACC7M6N0_9BURK</name>
<sequence>MSMLSTIPATTGTDRIAGIDVAKLLRDIGEASANDSSTALFGLLLSAQQVLTQVQASSPTIRTPREDALSATYHAMNDNGQDRLVSYARHLQKRFSRQRATLTLVPTSSQEGAR</sequence>
<accession>A0ACC7M6N0</accession>
<dbReference type="Proteomes" id="UP001168096">
    <property type="component" value="Unassembled WGS sequence"/>
</dbReference>
<evidence type="ECO:0000313" key="2">
    <source>
        <dbReference type="Proteomes" id="UP001168096"/>
    </source>
</evidence>
<reference evidence="1" key="1">
    <citation type="submission" date="2024-11" db="EMBL/GenBank/DDBJ databases">
        <title>Description of Massilia orientalis sp. nov., isolated from rhizosphere soil of Ageratina adenophora.</title>
        <authorList>
            <person name="Wang Y."/>
        </authorList>
    </citation>
    <scope>NUCLEOTIDE SEQUENCE</scope>
    <source>
        <strain evidence="1">YIM B02787</strain>
    </source>
</reference>
<dbReference type="EMBL" id="JASNRB020000004">
    <property type="protein sequence ID" value="MFJ1467725.1"/>
    <property type="molecule type" value="Genomic_DNA"/>
</dbReference>
<gene>
    <name evidence="1" type="ORF">QPK29_008390</name>
</gene>
<evidence type="ECO:0000313" key="1">
    <source>
        <dbReference type="EMBL" id="MFJ1467725.1"/>
    </source>
</evidence>
<organism evidence="1 2">
    <name type="scientific">Massilia orientalis</name>
    <dbReference type="NCBI Taxonomy" id="3050128"/>
    <lineage>
        <taxon>Bacteria</taxon>
        <taxon>Pseudomonadati</taxon>
        <taxon>Pseudomonadota</taxon>
        <taxon>Betaproteobacteria</taxon>
        <taxon>Burkholderiales</taxon>
        <taxon>Oxalobacteraceae</taxon>
        <taxon>Telluria group</taxon>
        <taxon>Massilia</taxon>
    </lineage>
</organism>